<evidence type="ECO:0000256" key="4">
    <source>
        <dbReference type="ARBA" id="ARBA00005359"/>
    </source>
</evidence>
<feature type="binding site" evidence="11">
    <location>
        <begin position="114"/>
        <end position="118"/>
    </location>
    <ligand>
        <name>substrate</name>
    </ligand>
</feature>
<evidence type="ECO:0000256" key="7">
    <source>
        <dbReference type="ARBA" id="ARBA00022975"/>
    </source>
</evidence>
<dbReference type="PROSITE" id="PS00912">
    <property type="entry name" value="DHODEHASE_2"/>
    <property type="match status" value="1"/>
</dbReference>
<evidence type="ECO:0000256" key="11">
    <source>
        <dbReference type="HAMAP-Rule" id="MF_00225"/>
    </source>
</evidence>
<reference evidence="13 14" key="1">
    <citation type="submission" date="2023-07" db="EMBL/GenBank/DDBJ databases">
        <title>Sorghum-associated microbial communities from plants grown in Nebraska, USA.</title>
        <authorList>
            <person name="Schachtman D."/>
        </authorList>
    </citation>
    <scope>NUCLEOTIDE SEQUENCE [LARGE SCALE GENOMIC DNA]</scope>
    <source>
        <strain evidence="13 14">4249</strain>
    </source>
</reference>
<evidence type="ECO:0000313" key="13">
    <source>
        <dbReference type="EMBL" id="MDR7149446.1"/>
    </source>
</evidence>
<proteinExistence type="inferred from homology"/>
<dbReference type="PANTHER" id="PTHR48109:SF4">
    <property type="entry name" value="DIHYDROOROTATE DEHYDROGENASE (QUINONE), MITOCHONDRIAL"/>
    <property type="match status" value="1"/>
</dbReference>
<comment type="function">
    <text evidence="1 11">Catalyzes the conversion of dihydroorotate to orotate with quinone as electron acceptor.</text>
</comment>
<dbReference type="NCBIfam" id="NF003644">
    <property type="entry name" value="PRK05286.1-1"/>
    <property type="match status" value="1"/>
</dbReference>
<dbReference type="Pfam" id="PF01180">
    <property type="entry name" value="DHO_dh"/>
    <property type="match status" value="1"/>
</dbReference>
<dbReference type="RefSeq" id="WP_310313418.1">
    <property type="nucleotide sequence ID" value="NZ_JAVDWU010000002.1"/>
</dbReference>
<keyword evidence="14" id="KW-1185">Reference proteome</keyword>
<feature type="binding site" evidence="11">
    <location>
        <position position="316"/>
    </location>
    <ligand>
        <name>FMN</name>
        <dbReference type="ChEBI" id="CHEBI:58210"/>
    </ligand>
</feature>
<dbReference type="InterPro" id="IPR005719">
    <property type="entry name" value="Dihydroorotate_DH_2"/>
</dbReference>
<feature type="binding site" evidence="11">
    <location>
        <position position="149"/>
    </location>
    <ligand>
        <name>FMN</name>
        <dbReference type="ChEBI" id="CHEBI:58210"/>
    </ligand>
</feature>
<sequence length="362" mass="38867">MSLLPYALTRPFLFSMDPEAAHELTIGAIARFQHSPLTCLYGEGRVDDPISLAGLTFPNRVGLAAGLDKNARCIDGLAAMGFGFVEVGTVTPKAQPGNPRPRMFRLPEAHALINRLGFNNEGLEVFLANVQQTRFRKARVKLPMLLGLNIGKNASTPIERATDDYLTCLDAVYPHADYVTVNISSPNTQNLRSLQSDQALDSLLGAVMDRREQLAQRFERRTPVFLKIAPDLDDAQIEIIAKTLLRYGADSKGLPNNTLGVIATNTTLSRDAVAKLPHADEAGGLSGAPVLQASNQVIRQLRAGLGKGFPIIGVGGILSGEDAVSKIEAGADVVQIYTGLIYKGAVLVKASALAIKARYANR</sequence>
<dbReference type="Proteomes" id="UP001265700">
    <property type="component" value="Unassembled WGS sequence"/>
</dbReference>
<feature type="binding site" evidence="11">
    <location>
        <position position="89"/>
    </location>
    <ligand>
        <name>FMN</name>
        <dbReference type="ChEBI" id="CHEBI:58210"/>
    </ligand>
</feature>
<feature type="binding site" evidence="11">
    <location>
        <position position="69"/>
    </location>
    <ligand>
        <name>substrate</name>
    </ligand>
</feature>
<keyword evidence="11" id="KW-1003">Cell membrane</keyword>
<feature type="binding site" evidence="11">
    <location>
        <position position="187"/>
    </location>
    <ligand>
        <name>substrate</name>
    </ligand>
</feature>
<comment type="catalytic activity">
    <reaction evidence="10 11">
        <text>(S)-dihydroorotate + a quinone = orotate + a quinol</text>
        <dbReference type="Rhea" id="RHEA:30187"/>
        <dbReference type="ChEBI" id="CHEBI:24646"/>
        <dbReference type="ChEBI" id="CHEBI:30839"/>
        <dbReference type="ChEBI" id="CHEBI:30864"/>
        <dbReference type="ChEBI" id="CHEBI:132124"/>
        <dbReference type="EC" id="1.3.5.2"/>
    </reaction>
</comment>
<feature type="binding site" evidence="11">
    <location>
        <begin position="337"/>
        <end position="338"/>
    </location>
    <ligand>
        <name>FMN</name>
        <dbReference type="ChEBI" id="CHEBI:58210"/>
    </ligand>
</feature>
<name>A0ABU1WKA0_9BURK</name>
<dbReference type="SUPFAM" id="SSF51395">
    <property type="entry name" value="FMN-linked oxidoreductases"/>
    <property type="match status" value="1"/>
</dbReference>
<dbReference type="NCBIfam" id="NF003646">
    <property type="entry name" value="PRK05286.1-4"/>
    <property type="match status" value="1"/>
</dbReference>
<dbReference type="NCBIfam" id="NF003652">
    <property type="entry name" value="PRK05286.2-5"/>
    <property type="match status" value="1"/>
</dbReference>
<feature type="active site" description="Nucleophile" evidence="11">
    <location>
        <position position="185"/>
    </location>
</feature>
<organism evidence="13 14">
    <name type="scientific">Hydrogenophaga palleronii</name>
    <dbReference type="NCBI Taxonomy" id="65655"/>
    <lineage>
        <taxon>Bacteria</taxon>
        <taxon>Pseudomonadati</taxon>
        <taxon>Pseudomonadota</taxon>
        <taxon>Betaproteobacteria</taxon>
        <taxon>Burkholderiales</taxon>
        <taxon>Comamonadaceae</taxon>
        <taxon>Hydrogenophaga</taxon>
    </lineage>
</organism>
<evidence type="ECO:0000256" key="6">
    <source>
        <dbReference type="ARBA" id="ARBA00022643"/>
    </source>
</evidence>
<dbReference type="CDD" id="cd04738">
    <property type="entry name" value="DHOD_2_like"/>
    <property type="match status" value="1"/>
</dbReference>
<evidence type="ECO:0000313" key="14">
    <source>
        <dbReference type="Proteomes" id="UP001265700"/>
    </source>
</evidence>
<accession>A0ABU1WKA0</accession>
<comment type="caution">
    <text evidence="13">The sequence shown here is derived from an EMBL/GenBank/DDBJ whole genome shotgun (WGS) entry which is preliminary data.</text>
</comment>
<dbReference type="EMBL" id="JAVDWU010000002">
    <property type="protein sequence ID" value="MDR7149446.1"/>
    <property type="molecule type" value="Genomic_DNA"/>
</dbReference>
<dbReference type="InterPro" id="IPR001295">
    <property type="entry name" value="Dihydroorotate_DH_CS"/>
</dbReference>
<feature type="binding site" evidence="11">
    <location>
        <position position="264"/>
    </location>
    <ligand>
        <name>FMN</name>
        <dbReference type="ChEBI" id="CHEBI:58210"/>
    </ligand>
</feature>
<keyword evidence="6 11" id="KW-0288">FMN</keyword>
<keyword evidence="8 11" id="KW-0560">Oxidoreductase</keyword>
<feature type="binding site" evidence="11">
    <location>
        <position position="182"/>
    </location>
    <ligand>
        <name>substrate</name>
    </ligand>
</feature>
<evidence type="ECO:0000256" key="8">
    <source>
        <dbReference type="ARBA" id="ARBA00023002"/>
    </source>
</evidence>
<dbReference type="NCBIfam" id="NF003645">
    <property type="entry name" value="PRK05286.1-2"/>
    <property type="match status" value="1"/>
</dbReference>
<evidence type="ECO:0000256" key="2">
    <source>
        <dbReference type="ARBA" id="ARBA00004370"/>
    </source>
</evidence>
<evidence type="ECO:0000256" key="10">
    <source>
        <dbReference type="ARBA" id="ARBA00048639"/>
    </source>
</evidence>
<dbReference type="InterPro" id="IPR005720">
    <property type="entry name" value="Dihydroorotate_DH_cat"/>
</dbReference>
<feature type="binding site" evidence="11">
    <location>
        <position position="227"/>
    </location>
    <ligand>
        <name>FMN</name>
        <dbReference type="ChEBI" id="CHEBI:58210"/>
    </ligand>
</feature>
<evidence type="ECO:0000256" key="1">
    <source>
        <dbReference type="ARBA" id="ARBA00003125"/>
    </source>
</evidence>
<dbReference type="GO" id="GO:0106430">
    <property type="term" value="F:dihydroorotate dehydrogenase (quinone) activity"/>
    <property type="evidence" value="ECO:0007669"/>
    <property type="project" value="UniProtKB-EC"/>
</dbReference>
<feature type="binding site" evidence="11">
    <location>
        <position position="287"/>
    </location>
    <ligand>
        <name>FMN</name>
        <dbReference type="ChEBI" id="CHEBI:58210"/>
    </ligand>
</feature>
<dbReference type="InterPro" id="IPR013785">
    <property type="entry name" value="Aldolase_TIM"/>
</dbReference>
<feature type="binding site" evidence="11">
    <location>
        <begin position="265"/>
        <end position="266"/>
    </location>
    <ligand>
        <name>substrate</name>
    </ligand>
</feature>
<dbReference type="PROSITE" id="PS00911">
    <property type="entry name" value="DHODEHASE_1"/>
    <property type="match status" value="1"/>
</dbReference>
<comment type="subunit">
    <text evidence="11">Monomer.</text>
</comment>
<keyword evidence="7 11" id="KW-0665">Pyrimidine biosynthesis</keyword>
<dbReference type="PANTHER" id="PTHR48109">
    <property type="entry name" value="DIHYDROOROTATE DEHYDROGENASE (QUINONE), MITOCHONDRIAL-RELATED"/>
    <property type="match status" value="1"/>
</dbReference>
<comment type="subcellular location">
    <subcellularLocation>
        <location evidence="11">Cell membrane</location>
        <topology evidence="11">Peripheral membrane protein</topology>
    </subcellularLocation>
    <subcellularLocation>
        <location evidence="2">Membrane</location>
    </subcellularLocation>
</comment>
<comment type="similarity">
    <text evidence="4 11">Belongs to the dihydroorotate dehydrogenase family. Type 2 subfamily.</text>
</comment>
<comment type="cofactor">
    <cofactor evidence="11">
        <name>FMN</name>
        <dbReference type="ChEBI" id="CHEBI:58210"/>
    </cofactor>
    <text evidence="11">Binds 1 FMN per subunit.</text>
</comment>
<feature type="binding site" evidence="11">
    <location>
        <position position="182"/>
    </location>
    <ligand>
        <name>FMN</name>
        <dbReference type="ChEBI" id="CHEBI:58210"/>
    </ligand>
</feature>
<evidence type="ECO:0000256" key="3">
    <source>
        <dbReference type="ARBA" id="ARBA00005161"/>
    </source>
</evidence>
<evidence type="ECO:0000259" key="12">
    <source>
        <dbReference type="Pfam" id="PF01180"/>
    </source>
</evidence>
<keyword evidence="9 11" id="KW-0472">Membrane</keyword>
<dbReference type="EC" id="1.3.5.2" evidence="11"/>
<feature type="domain" description="Dihydroorotate dehydrogenase catalytic" evidence="12">
    <location>
        <begin position="51"/>
        <end position="349"/>
    </location>
</feature>
<dbReference type="NCBIfam" id="TIGR01036">
    <property type="entry name" value="pyrD_sub2"/>
    <property type="match status" value="1"/>
</dbReference>
<evidence type="ECO:0000256" key="5">
    <source>
        <dbReference type="ARBA" id="ARBA00022630"/>
    </source>
</evidence>
<gene>
    <name evidence="11" type="primary">pyrD</name>
    <name evidence="13" type="ORF">J2W49_001395</name>
</gene>
<protein>
    <recommendedName>
        <fullName evidence="11">Dihydroorotate dehydrogenase (quinone)</fullName>
        <ecNumber evidence="11">1.3.5.2</ecNumber>
    </recommendedName>
    <alternativeName>
        <fullName evidence="11">DHOdehase</fullName>
        <shortName evidence="11">DHOD</shortName>
        <shortName evidence="11">DHODase</shortName>
    </alternativeName>
    <alternativeName>
        <fullName evidence="11">Dihydroorotate oxidase</fullName>
    </alternativeName>
</protein>
<feature type="binding site" evidence="11">
    <location>
        <begin position="65"/>
        <end position="69"/>
    </location>
    <ligand>
        <name>FMN</name>
        <dbReference type="ChEBI" id="CHEBI:58210"/>
    </ligand>
</feature>
<dbReference type="Gene3D" id="3.20.20.70">
    <property type="entry name" value="Aldolase class I"/>
    <property type="match status" value="1"/>
</dbReference>
<dbReference type="InterPro" id="IPR050074">
    <property type="entry name" value="DHO_dehydrogenase"/>
</dbReference>
<dbReference type="HAMAP" id="MF_00225">
    <property type="entry name" value="DHO_dh_type2"/>
    <property type="match status" value="1"/>
</dbReference>
<comment type="pathway">
    <text evidence="3 11">Pyrimidine metabolism; UMP biosynthesis via de novo pathway; orotate from (S)-dihydroorotate (quinone route): step 1/1.</text>
</comment>
<keyword evidence="5 11" id="KW-0285">Flavoprotein</keyword>
<evidence type="ECO:0000256" key="9">
    <source>
        <dbReference type="ARBA" id="ARBA00023136"/>
    </source>
</evidence>